<comment type="subcellular location">
    <subcellularLocation>
        <location evidence="1">Nucleus</location>
    </subcellularLocation>
</comment>
<keyword evidence="3" id="KW-0805">Transcription regulation</keyword>
<dbReference type="PANTHER" id="PTHR11988">
    <property type="entry name" value="THYROTROPH EMBRYONIC FACTOR RELATED"/>
    <property type="match status" value="1"/>
</dbReference>
<accession>A0A1I7XLF4</accession>
<evidence type="ECO:0000256" key="1">
    <source>
        <dbReference type="ARBA" id="ARBA00004123"/>
    </source>
</evidence>
<feature type="compositionally biased region" description="Polar residues" evidence="7">
    <location>
        <begin position="25"/>
        <end position="51"/>
    </location>
</feature>
<name>A0A1I7XLF4_HETBA</name>
<feature type="region of interest" description="Disordered" evidence="7">
    <location>
        <begin position="95"/>
        <end position="119"/>
    </location>
</feature>
<dbReference type="Pfam" id="PF07716">
    <property type="entry name" value="bZIP_2"/>
    <property type="match status" value="1"/>
</dbReference>
<dbReference type="SMART" id="SM00338">
    <property type="entry name" value="BRLZ"/>
    <property type="match status" value="1"/>
</dbReference>
<protein>
    <submittedName>
        <fullName evidence="10">BZIP domain-containing protein</fullName>
    </submittedName>
</protein>
<reference evidence="10" key="1">
    <citation type="submission" date="2016-11" db="UniProtKB">
        <authorList>
            <consortium name="WormBaseParasite"/>
        </authorList>
    </citation>
    <scope>IDENTIFICATION</scope>
</reference>
<keyword evidence="9" id="KW-1185">Reference proteome</keyword>
<proteinExistence type="inferred from homology"/>
<dbReference type="PROSITE" id="PS50217">
    <property type="entry name" value="BZIP"/>
    <property type="match status" value="1"/>
</dbReference>
<dbReference type="CDD" id="cd14695">
    <property type="entry name" value="bZIP_HLF"/>
    <property type="match status" value="1"/>
</dbReference>
<dbReference type="InterPro" id="IPR040223">
    <property type="entry name" value="PAR_bZIP"/>
</dbReference>
<dbReference type="InterPro" id="IPR004827">
    <property type="entry name" value="bZIP"/>
</dbReference>
<evidence type="ECO:0000256" key="3">
    <source>
        <dbReference type="ARBA" id="ARBA00023015"/>
    </source>
</evidence>
<comment type="similarity">
    <text evidence="2">Belongs to the bZIP family. NFIL3 subfamily.</text>
</comment>
<evidence type="ECO:0000259" key="8">
    <source>
        <dbReference type="PROSITE" id="PS50217"/>
    </source>
</evidence>
<keyword evidence="6" id="KW-0539">Nucleus</keyword>
<evidence type="ECO:0000256" key="6">
    <source>
        <dbReference type="ARBA" id="ARBA00023242"/>
    </source>
</evidence>
<dbReference type="WBParaSite" id="Hba_18554">
    <property type="protein sequence ID" value="Hba_18554"/>
    <property type="gene ID" value="Hba_18554"/>
</dbReference>
<dbReference type="FunFam" id="1.20.5.170:FF:000025">
    <property type="entry name" value="nuclear factor interleukin-3-regulated protein-like"/>
    <property type="match status" value="1"/>
</dbReference>
<feature type="region of interest" description="Disordered" evidence="7">
    <location>
        <begin position="25"/>
        <end position="54"/>
    </location>
</feature>
<dbReference type="GO" id="GO:0000978">
    <property type="term" value="F:RNA polymerase II cis-regulatory region sequence-specific DNA binding"/>
    <property type="evidence" value="ECO:0007669"/>
    <property type="project" value="TreeGrafter"/>
</dbReference>
<evidence type="ECO:0000256" key="4">
    <source>
        <dbReference type="ARBA" id="ARBA00023125"/>
    </source>
</evidence>
<evidence type="ECO:0000256" key="7">
    <source>
        <dbReference type="SAM" id="MobiDB-lite"/>
    </source>
</evidence>
<dbReference type="Gene3D" id="1.20.5.170">
    <property type="match status" value="1"/>
</dbReference>
<evidence type="ECO:0000256" key="2">
    <source>
        <dbReference type="ARBA" id="ARBA00006079"/>
    </source>
</evidence>
<dbReference type="AlphaFoldDB" id="A0A1I7XLF4"/>
<dbReference type="SUPFAM" id="SSF57959">
    <property type="entry name" value="Leucine zipper domain"/>
    <property type="match status" value="1"/>
</dbReference>
<keyword evidence="4" id="KW-0238">DNA-binding</keyword>
<keyword evidence="5" id="KW-0804">Transcription</keyword>
<evidence type="ECO:0000256" key="5">
    <source>
        <dbReference type="ARBA" id="ARBA00023163"/>
    </source>
</evidence>
<evidence type="ECO:0000313" key="10">
    <source>
        <dbReference type="WBParaSite" id="Hba_18554"/>
    </source>
</evidence>
<evidence type="ECO:0000313" key="9">
    <source>
        <dbReference type="Proteomes" id="UP000095283"/>
    </source>
</evidence>
<dbReference type="Proteomes" id="UP000095283">
    <property type="component" value="Unplaced"/>
</dbReference>
<dbReference type="GO" id="GO:0005634">
    <property type="term" value="C:nucleus"/>
    <property type="evidence" value="ECO:0007669"/>
    <property type="project" value="UniProtKB-SubCell"/>
</dbReference>
<sequence>MKNDLFFLQPNDVNDPLSSVYLSRAEPNNNDIPSAQVSSSRCDSDATVSSSPHRHNVIVKNDSKRKKVSRAANVIIQVSIRELVKDNAYWERRRKNNDAAKRSRDTRRQKEDDMASRAASLEHENLRLRVELEQLRAETEHLRTIMLSPVIKTPIALRQPVIPSQPFLGLPLIAAPSVIKPTESYCNQSLPMPYPDSTQRGTVLVTNLSNS</sequence>
<organism evidence="9 10">
    <name type="scientific">Heterorhabditis bacteriophora</name>
    <name type="common">Entomopathogenic nematode worm</name>
    <dbReference type="NCBI Taxonomy" id="37862"/>
    <lineage>
        <taxon>Eukaryota</taxon>
        <taxon>Metazoa</taxon>
        <taxon>Ecdysozoa</taxon>
        <taxon>Nematoda</taxon>
        <taxon>Chromadorea</taxon>
        <taxon>Rhabditida</taxon>
        <taxon>Rhabditina</taxon>
        <taxon>Rhabditomorpha</taxon>
        <taxon>Strongyloidea</taxon>
        <taxon>Heterorhabditidae</taxon>
        <taxon>Heterorhabditis</taxon>
    </lineage>
</organism>
<dbReference type="PANTHER" id="PTHR11988:SF48">
    <property type="entry name" value="BZIP DOMAIN-CONTAINING PROTEIN"/>
    <property type="match status" value="1"/>
</dbReference>
<dbReference type="InterPro" id="IPR046347">
    <property type="entry name" value="bZIP_sf"/>
</dbReference>
<dbReference type="GO" id="GO:0000981">
    <property type="term" value="F:DNA-binding transcription factor activity, RNA polymerase II-specific"/>
    <property type="evidence" value="ECO:0007669"/>
    <property type="project" value="TreeGrafter"/>
</dbReference>
<feature type="domain" description="BZIP" evidence="8">
    <location>
        <begin position="86"/>
        <end position="146"/>
    </location>
</feature>